<proteinExistence type="predicted"/>
<evidence type="ECO:0000259" key="1">
    <source>
        <dbReference type="Pfam" id="PF10135"/>
    </source>
</evidence>
<feature type="domain" description="Flagellar protein FlgJ N-terminal" evidence="1">
    <location>
        <begin position="65"/>
        <end position="113"/>
    </location>
</feature>
<name>A0ABY9E6P0_9SPIR</name>
<evidence type="ECO:0000313" key="3">
    <source>
        <dbReference type="Proteomes" id="UP001304851"/>
    </source>
</evidence>
<gene>
    <name evidence="2" type="ORF">QIA18_04190</name>
</gene>
<dbReference type="Proteomes" id="UP001304851">
    <property type="component" value="Chromosome"/>
</dbReference>
<sequence length="117" mass="13691">METKITKINLQNIINSQNLKFKNQINKINNLKNPVEIKKSFQKNEELRKASLEFEAMFIKQMLESMKKTLNKDQNLLNGGQVEEIFEDMLCEQRAKQIAQAQSFGLADLIYNQLQKK</sequence>
<dbReference type="InterPro" id="IPR019301">
    <property type="entry name" value="Flagellar_prot_FlgJ_N"/>
</dbReference>
<protein>
    <submittedName>
        <fullName evidence="2">Rod-binding protein</fullName>
    </submittedName>
</protein>
<accession>A0ABY9E6P0</accession>
<dbReference type="RefSeq" id="WP_301341892.1">
    <property type="nucleotide sequence ID" value="NZ_CP124072.1"/>
</dbReference>
<organism evidence="2 3">
    <name type="scientific">Borreliella carolinensis</name>
    <dbReference type="NCBI Taxonomy" id="478174"/>
    <lineage>
        <taxon>Bacteria</taxon>
        <taxon>Pseudomonadati</taxon>
        <taxon>Spirochaetota</taxon>
        <taxon>Spirochaetia</taxon>
        <taxon>Spirochaetales</taxon>
        <taxon>Borreliaceae</taxon>
        <taxon>Borreliella</taxon>
    </lineage>
</organism>
<reference evidence="2" key="1">
    <citation type="submission" date="2023-04" db="EMBL/GenBank/DDBJ databases">
        <title>Genome sequencing of multiple Borrelia sensu lato isolates spanning a world-wide range of genetic and epidemiological diversity.</title>
        <authorList>
            <person name="Mongodin E.F."/>
            <person name="Fraser C.M."/>
            <person name="Rudenko N."/>
            <person name="Golovchenko M."/>
            <person name="Margos G."/>
            <person name="Fingerle V."/>
            <person name="Marques A."/>
            <person name="Kawabata H."/>
            <person name="Lopes de Carvalho I."/>
            <person name="Norte C."/>
            <person name="Nuncio S."/>
            <person name="Schutzer S.E."/>
            <person name="Luft B."/>
            <person name="Qiu W."/>
            <person name="Casjens S.R."/>
        </authorList>
    </citation>
    <scope>NUCLEOTIDE SEQUENCE [LARGE SCALE GENOMIC DNA]</scope>
    <source>
        <strain evidence="2">SCGT-18</strain>
    </source>
</reference>
<keyword evidence="3" id="KW-1185">Reference proteome</keyword>
<evidence type="ECO:0000313" key="2">
    <source>
        <dbReference type="EMBL" id="WKC91127.1"/>
    </source>
</evidence>
<dbReference type="EMBL" id="CP124072">
    <property type="protein sequence ID" value="WKC91127.1"/>
    <property type="molecule type" value="Genomic_DNA"/>
</dbReference>
<dbReference type="Pfam" id="PF10135">
    <property type="entry name" value="Rod-binding"/>
    <property type="match status" value="1"/>
</dbReference>